<reference evidence="2 3" key="1">
    <citation type="submission" date="2022-11" db="EMBL/GenBank/DDBJ databases">
        <title>Minimal conservation of predation-associated metabolite biosynthetic gene clusters underscores biosynthetic potential of Myxococcota including descriptions for ten novel species: Archangium lansinium sp. nov., Myxococcus landrumus sp. nov., Nannocystis bai.</title>
        <authorList>
            <person name="Ahearne A."/>
            <person name="Stevens C."/>
            <person name="Dowd S."/>
        </authorList>
    </citation>
    <scope>NUCLEOTIDE SEQUENCE [LARGE SCALE GENOMIC DNA]</scope>
    <source>
        <strain evidence="2 3">RJM3</strain>
    </source>
</reference>
<sequence length="290" mass="30630">MSERHAPMLVRSRLLAIGALLGTSTLLLVSCDRAPEGSSTPTATPTTAPPPPASSAPLPSASTLSPLGGDWLVRLRLEGFLDAVIAAPIGTTSPRPVLIGVHGSRDRPEWACGEFLGVTKGYPFILCPHGVPHHAGPEPLYGFTTAEDLKLEIDAGLKALRAHFGPYVAEGPMIYGGFSRGAYLGVSIVADDPARFPVAIFGEGGQSSWTDDRASRFARGGGKRVLFVCSTADCERETPPALGILKRAGVEAKMITAGHIGHIVDDRVVTLIRGSWPWLVQDRTGTLGPW</sequence>
<dbReference type="RefSeq" id="WP_271926236.1">
    <property type="nucleotide sequence ID" value="NZ_JAQNDO010000001.1"/>
</dbReference>
<evidence type="ECO:0000313" key="2">
    <source>
        <dbReference type="EMBL" id="MDC0747666.1"/>
    </source>
</evidence>
<dbReference type="InterPro" id="IPR029058">
    <property type="entry name" value="AB_hydrolase_fold"/>
</dbReference>
<dbReference type="Gene3D" id="3.40.50.1820">
    <property type="entry name" value="alpha/beta hydrolase"/>
    <property type="match status" value="1"/>
</dbReference>
<feature type="region of interest" description="Disordered" evidence="1">
    <location>
        <begin position="33"/>
        <end position="60"/>
    </location>
</feature>
<comment type="caution">
    <text evidence="2">The sequence shown here is derived from an EMBL/GenBank/DDBJ whole genome shotgun (WGS) entry which is preliminary data.</text>
</comment>
<evidence type="ECO:0000313" key="3">
    <source>
        <dbReference type="Proteomes" id="UP001221411"/>
    </source>
</evidence>
<evidence type="ECO:0000256" key="1">
    <source>
        <dbReference type="SAM" id="MobiDB-lite"/>
    </source>
</evidence>
<dbReference type="SUPFAM" id="SSF53474">
    <property type="entry name" value="alpha/beta-Hydrolases"/>
    <property type="match status" value="1"/>
</dbReference>
<dbReference type="Proteomes" id="UP001221411">
    <property type="component" value="Unassembled WGS sequence"/>
</dbReference>
<evidence type="ECO:0008006" key="4">
    <source>
        <dbReference type="Google" id="ProtNLM"/>
    </source>
</evidence>
<name>A0ABT5F0Q8_9BACT</name>
<proteinExistence type="predicted"/>
<protein>
    <recommendedName>
        <fullName evidence="4">Alpha/beta hydrolase</fullName>
    </recommendedName>
</protein>
<organism evidence="2 3">
    <name type="scientific">Polyangium mundeleinium</name>
    <dbReference type="NCBI Taxonomy" id="2995306"/>
    <lineage>
        <taxon>Bacteria</taxon>
        <taxon>Pseudomonadati</taxon>
        <taxon>Myxococcota</taxon>
        <taxon>Polyangia</taxon>
        <taxon>Polyangiales</taxon>
        <taxon>Polyangiaceae</taxon>
        <taxon>Polyangium</taxon>
    </lineage>
</organism>
<dbReference type="PROSITE" id="PS51257">
    <property type="entry name" value="PROKAR_LIPOPROTEIN"/>
    <property type="match status" value="1"/>
</dbReference>
<accession>A0ABT5F0Q8</accession>
<dbReference type="EMBL" id="JAQNDO010000001">
    <property type="protein sequence ID" value="MDC0747666.1"/>
    <property type="molecule type" value="Genomic_DNA"/>
</dbReference>
<keyword evidence="3" id="KW-1185">Reference proteome</keyword>
<gene>
    <name evidence="2" type="ORF">POL67_40410</name>
</gene>